<evidence type="ECO:0000256" key="12">
    <source>
        <dbReference type="RuleBase" id="RU003465"/>
    </source>
</evidence>
<comment type="caution">
    <text evidence="14">The sequence shown here is derived from an EMBL/GenBank/DDBJ whole genome shotgun (WGS) entry which is preliminary data.</text>
</comment>
<evidence type="ECO:0000256" key="8">
    <source>
        <dbReference type="ARBA" id="ARBA00022912"/>
    </source>
</evidence>
<comment type="similarity">
    <text evidence="3 12">Belongs to the PP2C family.</text>
</comment>
<proteinExistence type="inferred from homology"/>
<dbReference type="InterPro" id="IPR000222">
    <property type="entry name" value="PP2C_BS"/>
</dbReference>
<evidence type="ECO:0000256" key="9">
    <source>
        <dbReference type="ARBA" id="ARBA00023211"/>
    </source>
</evidence>
<comment type="catalytic activity">
    <reaction evidence="10">
        <text>O-phospho-L-seryl-[protein] + H2O = L-seryl-[protein] + phosphate</text>
        <dbReference type="Rhea" id="RHEA:20629"/>
        <dbReference type="Rhea" id="RHEA-COMP:9863"/>
        <dbReference type="Rhea" id="RHEA-COMP:11604"/>
        <dbReference type="ChEBI" id="CHEBI:15377"/>
        <dbReference type="ChEBI" id="CHEBI:29999"/>
        <dbReference type="ChEBI" id="CHEBI:43474"/>
        <dbReference type="ChEBI" id="CHEBI:83421"/>
        <dbReference type="EC" id="3.1.3.16"/>
    </reaction>
</comment>
<accession>A0A812Y2P6</accession>
<keyword evidence="8 12" id="KW-0904">Protein phosphatase</keyword>
<protein>
    <recommendedName>
        <fullName evidence="4">protein-serine/threonine phosphatase</fullName>
        <ecNumber evidence="4">3.1.3.16</ecNumber>
    </recommendedName>
</protein>
<evidence type="ECO:0000256" key="6">
    <source>
        <dbReference type="ARBA" id="ARBA00022801"/>
    </source>
</evidence>
<sequence>MGLPKAVTSVAVKRVGGAAFRVGFAEMNGWRPSVEDAHVIHAKDSWGFFGIFDGHGGDQCSRFMARRFDEELDKTGLPESDEAVTELVGNLALHYGTFVMVQAPSTPGGFLAALRFRATAAPQHACDVGGLETGDATRTISLISGAKEPGLSALAMGVARVSGLAVSRAFGNAQHKNVGGRSPQEQPVSCAPELQAFTCEAADFLVLCCDGISQGSFPNEAVVKLAAEKLKSAKGGPVDPAQAAVAVCKEALKCNSTDNLSCMIVLLGGGEVPGEPAEFIPGLF</sequence>
<dbReference type="GO" id="GO:0004722">
    <property type="term" value="F:protein serine/threonine phosphatase activity"/>
    <property type="evidence" value="ECO:0007669"/>
    <property type="project" value="UniProtKB-EC"/>
</dbReference>
<keyword evidence="6 12" id="KW-0378">Hydrolase</keyword>
<comment type="cofactor">
    <cofactor evidence="1">
        <name>Mn(2+)</name>
        <dbReference type="ChEBI" id="CHEBI:29035"/>
    </cofactor>
</comment>
<keyword evidence="5" id="KW-0479">Metal-binding</keyword>
<dbReference type="Gene3D" id="3.60.40.10">
    <property type="entry name" value="PPM-type phosphatase domain"/>
    <property type="match status" value="2"/>
</dbReference>
<keyword evidence="9" id="KW-0464">Manganese</keyword>
<evidence type="ECO:0000256" key="5">
    <source>
        <dbReference type="ARBA" id="ARBA00022723"/>
    </source>
</evidence>
<comment type="catalytic activity">
    <reaction evidence="11">
        <text>O-phospho-L-threonyl-[protein] + H2O = L-threonyl-[protein] + phosphate</text>
        <dbReference type="Rhea" id="RHEA:47004"/>
        <dbReference type="Rhea" id="RHEA-COMP:11060"/>
        <dbReference type="Rhea" id="RHEA-COMP:11605"/>
        <dbReference type="ChEBI" id="CHEBI:15377"/>
        <dbReference type="ChEBI" id="CHEBI:30013"/>
        <dbReference type="ChEBI" id="CHEBI:43474"/>
        <dbReference type="ChEBI" id="CHEBI:61977"/>
        <dbReference type="EC" id="3.1.3.16"/>
    </reaction>
</comment>
<evidence type="ECO:0000313" key="14">
    <source>
        <dbReference type="EMBL" id="CAE7758119.1"/>
    </source>
</evidence>
<dbReference type="AlphaFoldDB" id="A0A812Y2P6"/>
<dbReference type="SMART" id="SM00332">
    <property type="entry name" value="PP2Cc"/>
    <property type="match status" value="1"/>
</dbReference>
<dbReference type="EC" id="3.1.3.16" evidence="4"/>
<evidence type="ECO:0000259" key="13">
    <source>
        <dbReference type="PROSITE" id="PS51746"/>
    </source>
</evidence>
<dbReference type="PROSITE" id="PS01032">
    <property type="entry name" value="PPM_1"/>
    <property type="match status" value="1"/>
</dbReference>
<name>A0A812Y2P6_SYMPI</name>
<evidence type="ECO:0000256" key="10">
    <source>
        <dbReference type="ARBA" id="ARBA00047761"/>
    </source>
</evidence>
<dbReference type="SUPFAM" id="SSF81606">
    <property type="entry name" value="PP2C-like"/>
    <property type="match status" value="1"/>
</dbReference>
<dbReference type="GO" id="GO:0016020">
    <property type="term" value="C:membrane"/>
    <property type="evidence" value="ECO:0007669"/>
    <property type="project" value="UniProtKB-SubCell"/>
</dbReference>
<reference evidence="14" key="1">
    <citation type="submission" date="2021-02" db="EMBL/GenBank/DDBJ databases">
        <authorList>
            <person name="Dougan E. K."/>
            <person name="Rhodes N."/>
            <person name="Thang M."/>
            <person name="Chan C."/>
        </authorList>
    </citation>
    <scope>NUCLEOTIDE SEQUENCE</scope>
</reference>
<organism evidence="14 15">
    <name type="scientific">Symbiodinium pilosum</name>
    <name type="common">Dinoflagellate</name>
    <dbReference type="NCBI Taxonomy" id="2952"/>
    <lineage>
        <taxon>Eukaryota</taxon>
        <taxon>Sar</taxon>
        <taxon>Alveolata</taxon>
        <taxon>Dinophyceae</taxon>
        <taxon>Suessiales</taxon>
        <taxon>Symbiodiniaceae</taxon>
        <taxon>Symbiodinium</taxon>
    </lineage>
</organism>
<evidence type="ECO:0000256" key="1">
    <source>
        <dbReference type="ARBA" id="ARBA00001936"/>
    </source>
</evidence>
<comment type="subcellular location">
    <subcellularLocation>
        <location evidence="2">Membrane</location>
        <topology evidence="2">Peripheral membrane protein</topology>
    </subcellularLocation>
</comment>
<dbReference type="PANTHER" id="PTHR13832:SF803">
    <property type="entry name" value="PROTEIN PHOSPHATASE 1G"/>
    <property type="match status" value="1"/>
</dbReference>
<dbReference type="InterPro" id="IPR001932">
    <property type="entry name" value="PPM-type_phosphatase-like_dom"/>
</dbReference>
<dbReference type="GO" id="GO:0046872">
    <property type="term" value="F:metal ion binding"/>
    <property type="evidence" value="ECO:0007669"/>
    <property type="project" value="UniProtKB-KW"/>
</dbReference>
<evidence type="ECO:0000256" key="2">
    <source>
        <dbReference type="ARBA" id="ARBA00004170"/>
    </source>
</evidence>
<dbReference type="PANTHER" id="PTHR13832">
    <property type="entry name" value="PROTEIN PHOSPHATASE 2C"/>
    <property type="match status" value="1"/>
</dbReference>
<evidence type="ECO:0000313" key="15">
    <source>
        <dbReference type="Proteomes" id="UP000649617"/>
    </source>
</evidence>
<evidence type="ECO:0000256" key="7">
    <source>
        <dbReference type="ARBA" id="ARBA00022842"/>
    </source>
</evidence>
<dbReference type="InterPro" id="IPR015655">
    <property type="entry name" value="PP2C"/>
</dbReference>
<dbReference type="EMBL" id="CAJNIZ010046861">
    <property type="protein sequence ID" value="CAE7758119.1"/>
    <property type="molecule type" value="Genomic_DNA"/>
</dbReference>
<evidence type="ECO:0000256" key="3">
    <source>
        <dbReference type="ARBA" id="ARBA00006702"/>
    </source>
</evidence>
<dbReference type="OrthoDB" id="10264738at2759"/>
<dbReference type="Proteomes" id="UP000649617">
    <property type="component" value="Unassembled WGS sequence"/>
</dbReference>
<dbReference type="Pfam" id="PF00481">
    <property type="entry name" value="PP2C"/>
    <property type="match status" value="2"/>
</dbReference>
<keyword evidence="15" id="KW-1185">Reference proteome</keyword>
<feature type="domain" description="PPM-type phosphatase" evidence="13">
    <location>
        <begin position="21"/>
        <end position="267"/>
    </location>
</feature>
<evidence type="ECO:0000256" key="11">
    <source>
        <dbReference type="ARBA" id="ARBA00048336"/>
    </source>
</evidence>
<keyword evidence="7" id="KW-0460">Magnesium</keyword>
<dbReference type="InterPro" id="IPR036457">
    <property type="entry name" value="PPM-type-like_dom_sf"/>
</dbReference>
<dbReference type="CDD" id="cd00143">
    <property type="entry name" value="PP2Cc"/>
    <property type="match status" value="1"/>
</dbReference>
<evidence type="ECO:0000256" key="4">
    <source>
        <dbReference type="ARBA" id="ARBA00013081"/>
    </source>
</evidence>
<gene>
    <name evidence="14" type="ORF">SPIL2461_LOCUS22072</name>
</gene>
<dbReference type="PROSITE" id="PS51746">
    <property type="entry name" value="PPM_2"/>
    <property type="match status" value="1"/>
</dbReference>